<comment type="caution">
    <text evidence="2">The sequence shown here is derived from an EMBL/GenBank/DDBJ whole genome shotgun (WGS) entry which is preliminary data.</text>
</comment>
<organism evidence="2 3">
    <name type="scientific">Ceratodon purpureus</name>
    <name type="common">Fire moss</name>
    <name type="synonym">Dicranum purpureum</name>
    <dbReference type="NCBI Taxonomy" id="3225"/>
    <lineage>
        <taxon>Eukaryota</taxon>
        <taxon>Viridiplantae</taxon>
        <taxon>Streptophyta</taxon>
        <taxon>Embryophyta</taxon>
        <taxon>Bryophyta</taxon>
        <taxon>Bryophytina</taxon>
        <taxon>Bryopsida</taxon>
        <taxon>Dicranidae</taxon>
        <taxon>Pseudoditrichales</taxon>
        <taxon>Ditrichaceae</taxon>
        <taxon>Ceratodon</taxon>
    </lineage>
</organism>
<evidence type="ECO:0000313" key="3">
    <source>
        <dbReference type="Proteomes" id="UP000822688"/>
    </source>
</evidence>
<gene>
    <name evidence="2" type="ORF">KC19_2G143400</name>
</gene>
<sequence>MELDDIQQELYKSTYKDNLQRYDVKNVAINKFLEAMSKQQRNLTDSETPIESSIINETTPMNINATMDETTSMNINATMDETTSMNINVIPTEDIGKQIITNTLITIHDHCQSREQGISNLLHDDDQVNGWNFRRGLQERLLLKEVTNVEKRNAEIATEVNGTNNESNLQLTRPVIWGTCKYRDLWVRASTIEEDVHMDNASPILLEEEEEICSPKDYDKTEVSFPTTPQSYSHRTIPTDKVMDEGS</sequence>
<accession>A0A8T0IW24</accession>
<evidence type="ECO:0000256" key="1">
    <source>
        <dbReference type="SAM" id="MobiDB-lite"/>
    </source>
</evidence>
<dbReference type="EMBL" id="CM026422">
    <property type="protein sequence ID" value="KAG0587149.1"/>
    <property type="molecule type" value="Genomic_DNA"/>
</dbReference>
<evidence type="ECO:0000313" key="2">
    <source>
        <dbReference type="EMBL" id="KAG0587149.1"/>
    </source>
</evidence>
<feature type="compositionally biased region" description="Polar residues" evidence="1">
    <location>
        <begin position="224"/>
        <end position="236"/>
    </location>
</feature>
<proteinExistence type="predicted"/>
<keyword evidence="3" id="KW-1185">Reference proteome</keyword>
<protein>
    <submittedName>
        <fullName evidence="2">Uncharacterized protein</fullName>
    </submittedName>
</protein>
<name>A0A8T0IW24_CERPU</name>
<dbReference type="AlphaFoldDB" id="A0A8T0IW24"/>
<feature type="region of interest" description="Disordered" evidence="1">
    <location>
        <begin position="216"/>
        <end position="247"/>
    </location>
</feature>
<reference evidence="2" key="1">
    <citation type="submission" date="2020-06" db="EMBL/GenBank/DDBJ databases">
        <title>WGS assembly of Ceratodon purpureus strain R40.</title>
        <authorList>
            <person name="Carey S.B."/>
            <person name="Jenkins J."/>
            <person name="Shu S."/>
            <person name="Lovell J.T."/>
            <person name="Sreedasyam A."/>
            <person name="Maumus F."/>
            <person name="Tiley G.P."/>
            <person name="Fernandez-Pozo N."/>
            <person name="Barry K."/>
            <person name="Chen C."/>
            <person name="Wang M."/>
            <person name="Lipzen A."/>
            <person name="Daum C."/>
            <person name="Saski C.A."/>
            <person name="Payton A.C."/>
            <person name="Mcbreen J.C."/>
            <person name="Conrad R.E."/>
            <person name="Kollar L.M."/>
            <person name="Olsson S."/>
            <person name="Huttunen S."/>
            <person name="Landis J.B."/>
            <person name="Wickett N.J."/>
            <person name="Johnson M.G."/>
            <person name="Rensing S.A."/>
            <person name="Grimwood J."/>
            <person name="Schmutz J."/>
            <person name="Mcdaniel S.F."/>
        </authorList>
    </citation>
    <scope>NUCLEOTIDE SEQUENCE</scope>
    <source>
        <strain evidence="2">R40</strain>
    </source>
</reference>
<feature type="compositionally biased region" description="Basic and acidic residues" evidence="1">
    <location>
        <begin position="237"/>
        <end position="247"/>
    </location>
</feature>
<dbReference type="Proteomes" id="UP000822688">
    <property type="component" value="Chromosome 2"/>
</dbReference>